<organism evidence="4 5">
    <name type="scientific">Hyphococcus luteus</name>
    <dbReference type="NCBI Taxonomy" id="2058213"/>
    <lineage>
        <taxon>Bacteria</taxon>
        <taxon>Pseudomonadati</taxon>
        <taxon>Pseudomonadota</taxon>
        <taxon>Alphaproteobacteria</taxon>
        <taxon>Parvularculales</taxon>
        <taxon>Parvularculaceae</taxon>
        <taxon>Hyphococcus</taxon>
    </lineage>
</organism>
<protein>
    <submittedName>
        <fullName evidence="4">DegT/DnrJ/EryC1/StrS family aminotransferase</fullName>
    </submittedName>
</protein>
<dbReference type="Pfam" id="PF01041">
    <property type="entry name" value="DegT_DnrJ_EryC1"/>
    <property type="match status" value="1"/>
</dbReference>
<dbReference type="CDD" id="cd00616">
    <property type="entry name" value="AHBA_syn"/>
    <property type="match status" value="1"/>
</dbReference>
<dbReference type="PANTHER" id="PTHR30244">
    <property type="entry name" value="TRANSAMINASE"/>
    <property type="match status" value="1"/>
</dbReference>
<accession>A0A2S7K4B3</accession>
<feature type="active site" description="Proton acceptor" evidence="1">
    <location>
        <position position="208"/>
    </location>
</feature>
<feature type="modified residue" description="N6-(pyridoxal phosphate)lysine" evidence="2">
    <location>
        <position position="208"/>
    </location>
</feature>
<dbReference type="PANTHER" id="PTHR30244:SF42">
    <property type="entry name" value="UDP-2-ACETAMIDO-2-DEOXY-3-OXO-D-GLUCURONATE AMINOTRANSFERASE"/>
    <property type="match status" value="1"/>
</dbReference>
<keyword evidence="4" id="KW-0032">Aminotransferase</keyword>
<evidence type="ECO:0000256" key="2">
    <source>
        <dbReference type="PIRSR" id="PIRSR000390-2"/>
    </source>
</evidence>
<dbReference type="AlphaFoldDB" id="A0A2S7K4B3"/>
<keyword evidence="2 3" id="KW-0663">Pyridoxal phosphate</keyword>
<dbReference type="GO" id="GO:0000271">
    <property type="term" value="P:polysaccharide biosynthetic process"/>
    <property type="evidence" value="ECO:0007669"/>
    <property type="project" value="TreeGrafter"/>
</dbReference>
<dbReference type="EMBL" id="PJCH01000009">
    <property type="protein sequence ID" value="PQA87278.1"/>
    <property type="molecule type" value="Genomic_DNA"/>
</dbReference>
<dbReference type="InterPro" id="IPR015421">
    <property type="entry name" value="PyrdxlP-dep_Trfase_major"/>
</dbReference>
<dbReference type="PIRSF" id="PIRSF000390">
    <property type="entry name" value="PLP_StrS"/>
    <property type="match status" value="1"/>
</dbReference>
<dbReference type="InterPro" id="IPR015422">
    <property type="entry name" value="PyrdxlP-dep_Trfase_small"/>
</dbReference>
<dbReference type="OrthoDB" id="9768668at2"/>
<dbReference type="Gene3D" id="3.40.640.10">
    <property type="entry name" value="Type I PLP-dependent aspartate aminotransferase-like (Major domain)"/>
    <property type="match status" value="1"/>
</dbReference>
<reference evidence="4 5" key="1">
    <citation type="submission" date="2017-12" db="EMBL/GenBank/DDBJ databases">
        <authorList>
            <person name="Hurst M.R.H."/>
        </authorList>
    </citation>
    <scope>NUCLEOTIDE SEQUENCE [LARGE SCALE GENOMIC DNA]</scope>
    <source>
        <strain evidence="4 5">SY-3-19</strain>
    </source>
</reference>
<dbReference type="Gene3D" id="3.90.1150.10">
    <property type="entry name" value="Aspartate Aminotransferase, domain 1"/>
    <property type="match status" value="1"/>
</dbReference>
<gene>
    <name evidence="4" type="ORF">CW354_12660</name>
</gene>
<dbReference type="InterPro" id="IPR000653">
    <property type="entry name" value="DegT/StrS_aminotransferase"/>
</dbReference>
<evidence type="ECO:0000256" key="1">
    <source>
        <dbReference type="PIRSR" id="PIRSR000390-1"/>
    </source>
</evidence>
<dbReference type="InterPro" id="IPR015424">
    <property type="entry name" value="PyrdxlP-dep_Trfase"/>
</dbReference>
<name>A0A2S7K4B3_9PROT</name>
<dbReference type="SUPFAM" id="SSF53383">
    <property type="entry name" value="PLP-dependent transferases"/>
    <property type="match status" value="1"/>
</dbReference>
<evidence type="ECO:0000313" key="4">
    <source>
        <dbReference type="EMBL" id="PQA87278.1"/>
    </source>
</evidence>
<dbReference type="Proteomes" id="UP000239504">
    <property type="component" value="Unassembled WGS sequence"/>
</dbReference>
<dbReference type="RefSeq" id="WP_104830465.1">
    <property type="nucleotide sequence ID" value="NZ_PJCH01000009.1"/>
</dbReference>
<dbReference type="GO" id="GO:0030170">
    <property type="term" value="F:pyridoxal phosphate binding"/>
    <property type="evidence" value="ECO:0007669"/>
    <property type="project" value="TreeGrafter"/>
</dbReference>
<proteinExistence type="inferred from homology"/>
<dbReference type="GO" id="GO:0008483">
    <property type="term" value="F:transaminase activity"/>
    <property type="evidence" value="ECO:0007669"/>
    <property type="project" value="UniProtKB-KW"/>
</dbReference>
<sequence>MNSVVNLSIAGKSPVGEISFIDLKAQQQRIRPAIEKRLNKVLDHGRYIAGPEIDELEEQLAERTGATTVIACASGTAALIIPLLARGVGPGDAVFAPAFTYNATANAILLAGATPVFVDIDPNTFNIDPADLERRIAAVRAEGKLKPRAVIPVDLFGSPADYRTITAIAAREELFLLSDGAQSFGGELDGQEVGALAPATASSFFPGKALGAYGDAGAIFSRNSLDKERWASIRWHGTDETRKESVRVGFNGRMDSFQAAVLLEKLSIFDEERAARRRIAAEYDARLSEVAKPQAHIAGAQSGCAYYSLCVDNRDQMVARLKKLGIPTAIYYTTPLHLMPAFADYAPVNGLPVTEQTASEIFSLPMHPYLTPDQVDFICEAVVESAAPAD</sequence>
<keyword evidence="4" id="KW-0808">Transferase</keyword>
<comment type="similarity">
    <text evidence="3">Belongs to the DegT/DnrJ/EryC1 family.</text>
</comment>
<evidence type="ECO:0000313" key="5">
    <source>
        <dbReference type="Proteomes" id="UP000239504"/>
    </source>
</evidence>
<comment type="caution">
    <text evidence="4">The sequence shown here is derived from an EMBL/GenBank/DDBJ whole genome shotgun (WGS) entry which is preliminary data.</text>
</comment>
<evidence type="ECO:0000256" key="3">
    <source>
        <dbReference type="RuleBase" id="RU004508"/>
    </source>
</evidence>
<keyword evidence="5" id="KW-1185">Reference proteome</keyword>